<gene>
    <name evidence="5" type="ORF">HaLaN_10820</name>
</gene>
<keyword evidence="3" id="KW-0677">Repeat</keyword>
<dbReference type="Proteomes" id="UP000485058">
    <property type="component" value="Unassembled WGS sequence"/>
</dbReference>
<protein>
    <submittedName>
        <fullName evidence="5">WD_REPEATS_REGION domain-containing protein</fullName>
    </submittedName>
</protein>
<proteinExistence type="predicted"/>
<dbReference type="InterPro" id="IPR015943">
    <property type="entry name" value="WD40/YVTN_repeat-like_dom_sf"/>
</dbReference>
<evidence type="ECO:0000256" key="2">
    <source>
        <dbReference type="ARBA" id="ARBA00022574"/>
    </source>
</evidence>
<comment type="subcellular location">
    <subcellularLocation>
        <location evidence="1">Nucleus</location>
    </subcellularLocation>
</comment>
<dbReference type="Gene3D" id="2.130.10.10">
    <property type="entry name" value="YVTN repeat-like/Quinoprotein amine dehydrogenase"/>
    <property type="match status" value="1"/>
</dbReference>
<dbReference type="PANTHER" id="PTHR19861">
    <property type="entry name" value="WD40 REPEAT PROTEIN SWD2"/>
    <property type="match status" value="1"/>
</dbReference>
<sequence>MQDKTVRLWDLRTNICQGLMQVPGNPCAAYDQQGLVFGVATESGIIKLYDVRSYDKGPFDTFSITEEANSPLAISDLRFSNDGKLMLAVSEGKVYVLDAFNGSVLCRCPTGSTEGAPPLEAAFSPDNQYLLSAQLPRGT</sequence>
<evidence type="ECO:0000313" key="5">
    <source>
        <dbReference type="EMBL" id="GFH14712.1"/>
    </source>
</evidence>
<evidence type="ECO:0000256" key="1">
    <source>
        <dbReference type="ARBA" id="ARBA00004123"/>
    </source>
</evidence>
<comment type="caution">
    <text evidence="5">The sequence shown here is derived from an EMBL/GenBank/DDBJ whole genome shotgun (WGS) entry which is preliminary data.</text>
</comment>
<name>A0A699ZGI1_HAELA</name>
<evidence type="ECO:0000256" key="4">
    <source>
        <dbReference type="ARBA" id="ARBA00023242"/>
    </source>
</evidence>
<reference evidence="5 6" key="1">
    <citation type="submission" date="2020-02" db="EMBL/GenBank/DDBJ databases">
        <title>Draft genome sequence of Haematococcus lacustris strain NIES-144.</title>
        <authorList>
            <person name="Morimoto D."/>
            <person name="Nakagawa S."/>
            <person name="Yoshida T."/>
            <person name="Sawayama S."/>
        </authorList>
    </citation>
    <scope>NUCLEOTIDE SEQUENCE [LARGE SCALE GENOMIC DNA]</scope>
    <source>
        <strain evidence="5 6">NIES-144</strain>
    </source>
</reference>
<dbReference type="EMBL" id="BLLF01000757">
    <property type="protein sequence ID" value="GFH14712.1"/>
    <property type="molecule type" value="Genomic_DNA"/>
</dbReference>
<evidence type="ECO:0000256" key="3">
    <source>
        <dbReference type="ARBA" id="ARBA00022737"/>
    </source>
</evidence>
<dbReference type="GO" id="GO:0048188">
    <property type="term" value="C:Set1C/COMPASS complex"/>
    <property type="evidence" value="ECO:0007669"/>
    <property type="project" value="TreeGrafter"/>
</dbReference>
<evidence type="ECO:0000313" key="6">
    <source>
        <dbReference type="Proteomes" id="UP000485058"/>
    </source>
</evidence>
<dbReference type="InterPro" id="IPR036322">
    <property type="entry name" value="WD40_repeat_dom_sf"/>
</dbReference>
<keyword evidence="2" id="KW-0853">WD repeat</keyword>
<keyword evidence="6" id="KW-1185">Reference proteome</keyword>
<organism evidence="5 6">
    <name type="scientific">Haematococcus lacustris</name>
    <name type="common">Green alga</name>
    <name type="synonym">Haematococcus pluvialis</name>
    <dbReference type="NCBI Taxonomy" id="44745"/>
    <lineage>
        <taxon>Eukaryota</taxon>
        <taxon>Viridiplantae</taxon>
        <taxon>Chlorophyta</taxon>
        <taxon>core chlorophytes</taxon>
        <taxon>Chlorophyceae</taxon>
        <taxon>CS clade</taxon>
        <taxon>Chlamydomonadales</taxon>
        <taxon>Haematococcaceae</taxon>
        <taxon>Haematococcus</taxon>
    </lineage>
</organism>
<keyword evidence="4" id="KW-0539">Nucleus</keyword>
<dbReference type="SUPFAM" id="SSF50978">
    <property type="entry name" value="WD40 repeat-like"/>
    <property type="match status" value="1"/>
</dbReference>
<accession>A0A699ZGI1</accession>
<dbReference type="AlphaFoldDB" id="A0A699ZGI1"/>
<dbReference type="GO" id="GO:0003682">
    <property type="term" value="F:chromatin binding"/>
    <property type="evidence" value="ECO:0007669"/>
    <property type="project" value="TreeGrafter"/>
</dbReference>
<dbReference type="InterPro" id="IPR037867">
    <property type="entry name" value="Swd2/WDR82"/>
</dbReference>
<dbReference type="PANTHER" id="PTHR19861:SF0">
    <property type="entry name" value="WD REPEAT-CONTAINING PROTEIN 82"/>
    <property type="match status" value="1"/>
</dbReference>